<dbReference type="PANTHER" id="PTHR11668">
    <property type="entry name" value="SERINE/THREONINE PROTEIN PHOSPHATASE"/>
    <property type="match status" value="1"/>
</dbReference>
<dbReference type="Pfam" id="PF00149">
    <property type="entry name" value="Metallophos"/>
    <property type="match status" value="1"/>
</dbReference>
<dbReference type="InterPro" id="IPR006186">
    <property type="entry name" value="Ser/Thr-sp_prot-phosphatase"/>
</dbReference>
<dbReference type="GO" id="GO:0016787">
    <property type="term" value="F:hydrolase activity"/>
    <property type="evidence" value="ECO:0007669"/>
    <property type="project" value="InterPro"/>
</dbReference>
<sequence>MPLKITHVPAITFSQHQEKSVWNRSPSWSLMDTPAHKAAGNDKQKLKVVAWLNSVIDRLKGWTQSHCQKLFVEKELIELCYRARETFWKNNVKLEMAFYCMPLCAVISDKIICMHGGISEDLVDLKQLDKVERPCDIPDIGVIADLTWADPDHSIQMYNESFRGAGRVFGTEAVKKFLKMHNLELIVRAHQVVDDGYEFFADRQLVTIFSAPSYCGTMNNAAAVMTIDEEMVCSFTVMRPDLKKEKDNKSPAAGAPVPT</sequence>
<evidence type="ECO:0000313" key="3">
    <source>
        <dbReference type="Proteomes" id="UP000827892"/>
    </source>
</evidence>
<dbReference type="EMBL" id="CP090892">
    <property type="protein sequence ID" value="ULU04217.1"/>
    <property type="molecule type" value="Genomic_DNA"/>
</dbReference>
<dbReference type="Gene3D" id="3.60.21.10">
    <property type="match status" value="1"/>
</dbReference>
<feature type="domain" description="Serine/threonine specific protein phosphatases" evidence="1">
    <location>
        <begin position="43"/>
        <end position="242"/>
    </location>
</feature>
<protein>
    <recommendedName>
        <fullName evidence="1">Serine/threonine specific protein phosphatases domain-containing protein</fullName>
    </recommendedName>
</protein>
<dbReference type="SUPFAM" id="SSF56300">
    <property type="entry name" value="Metallo-dependent phosphatases"/>
    <property type="match status" value="1"/>
</dbReference>
<accession>A0AAE9DI93</accession>
<dbReference type="InterPro" id="IPR029052">
    <property type="entry name" value="Metallo-depent_PP-like"/>
</dbReference>
<dbReference type="InterPro" id="IPR050341">
    <property type="entry name" value="PP1_catalytic_subunit"/>
</dbReference>
<dbReference type="PRINTS" id="PR00114">
    <property type="entry name" value="STPHPHTASE"/>
</dbReference>
<proteinExistence type="predicted"/>
<name>A0AAE9DI93_CAEBR</name>
<dbReference type="PANTHER" id="PTHR11668:SF477">
    <property type="entry name" value="SERINE_THREONINE-PROTEIN PHOSPHATASE"/>
    <property type="match status" value="1"/>
</dbReference>
<evidence type="ECO:0000313" key="2">
    <source>
        <dbReference type="EMBL" id="ULU04217.1"/>
    </source>
</evidence>
<gene>
    <name evidence="2" type="ORF">L3Y34_017184</name>
</gene>
<evidence type="ECO:0000259" key="1">
    <source>
        <dbReference type="SMART" id="SM00156"/>
    </source>
</evidence>
<dbReference type="AlphaFoldDB" id="A0AAE9DI93"/>
<dbReference type="SMART" id="SM00156">
    <property type="entry name" value="PP2Ac"/>
    <property type="match status" value="1"/>
</dbReference>
<organism evidence="2 3">
    <name type="scientific">Caenorhabditis briggsae</name>
    <dbReference type="NCBI Taxonomy" id="6238"/>
    <lineage>
        <taxon>Eukaryota</taxon>
        <taxon>Metazoa</taxon>
        <taxon>Ecdysozoa</taxon>
        <taxon>Nematoda</taxon>
        <taxon>Chromadorea</taxon>
        <taxon>Rhabditida</taxon>
        <taxon>Rhabditina</taxon>
        <taxon>Rhabditomorpha</taxon>
        <taxon>Rhabditoidea</taxon>
        <taxon>Rhabditidae</taxon>
        <taxon>Peloderinae</taxon>
        <taxon>Caenorhabditis</taxon>
    </lineage>
</organism>
<reference evidence="2 3" key="1">
    <citation type="submission" date="2022-05" db="EMBL/GenBank/DDBJ databases">
        <title>Chromosome-level reference genomes for two strains of Caenorhabditis briggsae: an improved platform for comparative genomics.</title>
        <authorList>
            <person name="Stevens L."/>
            <person name="Andersen E.C."/>
        </authorList>
    </citation>
    <scope>NUCLEOTIDE SEQUENCE [LARGE SCALE GENOMIC DNA]</scope>
    <source>
        <strain evidence="2">QX1410_ONT</strain>
        <tissue evidence="2">Whole-organism</tissue>
    </source>
</reference>
<dbReference type="Proteomes" id="UP000827892">
    <property type="component" value="Chromosome II"/>
</dbReference>
<dbReference type="InterPro" id="IPR004843">
    <property type="entry name" value="Calcineurin-like_PHP"/>
</dbReference>